<gene>
    <name evidence="8" type="ORF">EI546_06885</name>
</gene>
<keyword evidence="4 6" id="KW-0547">Nucleotide-binding</keyword>
<dbReference type="FunFam" id="1.20.1200.10:FF:000001">
    <property type="entry name" value="Cob(I)yrinic acid a,c-diamide adenosyltransferase"/>
    <property type="match status" value="1"/>
</dbReference>
<dbReference type="PANTHER" id="PTHR12213:SF0">
    <property type="entry name" value="CORRINOID ADENOSYLTRANSFERASE MMAB"/>
    <property type="match status" value="1"/>
</dbReference>
<dbReference type="InterPro" id="IPR029499">
    <property type="entry name" value="PduO-typ"/>
</dbReference>
<dbReference type="OrthoDB" id="9778896at2"/>
<name>A0A410G2G1_9FLAO</name>
<evidence type="ECO:0000256" key="6">
    <source>
        <dbReference type="RuleBase" id="RU366026"/>
    </source>
</evidence>
<dbReference type="EC" id="2.5.1.17" evidence="6"/>
<dbReference type="InterPro" id="IPR036451">
    <property type="entry name" value="CblAdoTrfase-like_sf"/>
</dbReference>
<keyword evidence="3 6" id="KW-0808">Transferase</keyword>
<evidence type="ECO:0000313" key="9">
    <source>
        <dbReference type="Proteomes" id="UP000285517"/>
    </source>
</evidence>
<evidence type="ECO:0000256" key="2">
    <source>
        <dbReference type="ARBA" id="ARBA00011233"/>
    </source>
</evidence>
<dbReference type="GO" id="GO:0008817">
    <property type="term" value="F:corrinoid adenosyltransferase activity"/>
    <property type="evidence" value="ECO:0007669"/>
    <property type="project" value="UniProtKB-UniRule"/>
</dbReference>
<organism evidence="8 9">
    <name type="scientific">Aequorivita ciconiae</name>
    <dbReference type="NCBI Taxonomy" id="2494375"/>
    <lineage>
        <taxon>Bacteria</taxon>
        <taxon>Pseudomonadati</taxon>
        <taxon>Bacteroidota</taxon>
        <taxon>Flavobacteriia</taxon>
        <taxon>Flavobacteriales</taxon>
        <taxon>Flavobacteriaceae</taxon>
        <taxon>Aequorivita</taxon>
    </lineage>
</organism>
<dbReference type="InterPro" id="IPR016030">
    <property type="entry name" value="CblAdoTrfase-like"/>
</dbReference>
<feature type="domain" description="Cobalamin adenosyltransferase-like" evidence="7">
    <location>
        <begin position="3"/>
        <end position="173"/>
    </location>
</feature>
<evidence type="ECO:0000256" key="5">
    <source>
        <dbReference type="ARBA" id="ARBA00022840"/>
    </source>
</evidence>
<keyword evidence="5 6" id="KW-0067">ATP-binding</keyword>
<dbReference type="SUPFAM" id="SSF89028">
    <property type="entry name" value="Cobalamin adenosyltransferase-like"/>
    <property type="match status" value="1"/>
</dbReference>
<dbReference type="Gene3D" id="1.20.1200.10">
    <property type="entry name" value="Cobalamin adenosyltransferase-like"/>
    <property type="match status" value="1"/>
</dbReference>
<sequence>MKIYTKTGDAGTTALFGGTRVPKHHARIESYGTVDELNSNIGMIRSQEIDDHSKGILIQIQNKLFTVGSTLATSPDKAILRSGKERLKIEKINEQHIALLEQEMDAMNEVLPDLTHFILPGGNTAVSYCHIARTICRRAERRVTLLNEAEPIDPAVIKYLNRLSDYLFVLARKLSQDLNAEEIQWLPEKFD</sequence>
<reference evidence="8 9" key="1">
    <citation type="submission" date="2019-01" db="EMBL/GenBank/DDBJ databases">
        <title>Complete genome sequencing of Aequorivita sp. H23M31.</title>
        <authorList>
            <person name="Bae J.-W."/>
        </authorList>
    </citation>
    <scope>NUCLEOTIDE SEQUENCE [LARGE SCALE GENOMIC DNA]</scope>
    <source>
        <strain evidence="8 9">H23M31</strain>
    </source>
</reference>
<protein>
    <recommendedName>
        <fullName evidence="6">Corrinoid adenosyltransferase</fullName>
        <ecNumber evidence="6">2.5.1.17</ecNumber>
    </recommendedName>
    <alternativeName>
        <fullName evidence="6">Cob(II)alamin adenosyltransferase</fullName>
    </alternativeName>
    <alternativeName>
        <fullName evidence="6">Cob(II)yrinic acid a,c-diamide adenosyltransferase</fullName>
    </alternativeName>
    <alternativeName>
        <fullName evidence="6">Cobinamide/cobalamin adenosyltransferase</fullName>
    </alternativeName>
</protein>
<comment type="catalytic activity">
    <reaction evidence="6">
        <text>2 cob(II)yrinate a,c diamide + reduced [electron-transfer flavoprotein] + 2 ATP = 2 adenosylcob(III)yrinate a,c-diamide + 2 triphosphate + oxidized [electron-transfer flavoprotein] + 3 H(+)</text>
        <dbReference type="Rhea" id="RHEA:11528"/>
        <dbReference type="Rhea" id="RHEA-COMP:10685"/>
        <dbReference type="Rhea" id="RHEA-COMP:10686"/>
        <dbReference type="ChEBI" id="CHEBI:15378"/>
        <dbReference type="ChEBI" id="CHEBI:18036"/>
        <dbReference type="ChEBI" id="CHEBI:30616"/>
        <dbReference type="ChEBI" id="CHEBI:57692"/>
        <dbReference type="ChEBI" id="CHEBI:58307"/>
        <dbReference type="ChEBI" id="CHEBI:58503"/>
        <dbReference type="ChEBI" id="CHEBI:58537"/>
        <dbReference type="EC" id="2.5.1.17"/>
    </reaction>
</comment>
<dbReference type="GO" id="GO:0009236">
    <property type="term" value="P:cobalamin biosynthetic process"/>
    <property type="evidence" value="ECO:0007669"/>
    <property type="project" value="UniProtKB-UniRule"/>
</dbReference>
<comment type="subunit">
    <text evidence="2">Homotrimer.</text>
</comment>
<comment type="pathway">
    <text evidence="6">Cofactor biosynthesis; adenosylcobalamin biosynthesis; adenosylcobalamin from cob(II)yrinate a,c-diamide: step 2/7.</text>
</comment>
<dbReference type="AlphaFoldDB" id="A0A410G2G1"/>
<dbReference type="NCBIfam" id="TIGR00636">
    <property type="entry name" value="PduO_Nterm"/>
    <property type="match status" value="1"/>
</dbReference>
<evidence type="ECO:0000259" key="7">
    <source>
        <dbReference type="Pfam" id="PF01923"/>
    </source>
</evidence>
<dbReference type="EMBL" id="CP034951">
    <property type="protein sequence ID" value="QAA81468.1"/>
    <property type="molecule type" value="Genomic_DNA"/>
</dbReference>
<comment type="catalytic activity">
    <reaction evidence="6">
        <text>2 cob(II)alamin + reduced [electron-transfer flavoprotein] + 2 ATP = 2 adenosylcob(III)alamin + 2 triphosphate + oxidized [electron-transfer flavoprotein] + 3 H(+)</text>
        <dbReference type="Rhea" id="RHEA:28671"/>
        <dbReference type="Rhea" id="RHEA-COMP:10685"/>
        <dbReference type="Rhea" id="RHEA-COMP:10686"/>
        <dbReference type="ChEBI" id="CHEBI:15378"/>
        <dbReference type="ChEBI" id="CHEBI:16304"/>
        <dbReference type="ChEBI" id="CHEBI:18036"/>
        <dbReference type="ChEBI" id="CHEBI:18408"/>
        <dbReference type="ChEBI" id="CHEBI:30616"/>
        <dbReference type="ChEBI" id="CHEBI:57692"/>
        <dbReference type="ChEBI" id="CHEBI:58307"/>
        <dbReference type="EC" id="2.5.1.17"/>
    </reaction>
</comment>
<comment type="similarity">
    <text evidence="1 6">Belongs to the Cob(I)alamin adenosyltransferase family.</text>
</comment>
<dbReference type="KEGG" id="aev:EI546_06885"/>
<dbReference type="UniPathway" id="UPA00148">
    <property type="reaction ID" value="UER00233"/>
</dbReference>
<keyword evidence="6" id="KW-0169">Cobalamin biosynthesis</keyword>
<evidence type="ECO:0000256" key="4">
    <source>
        <dbReference type="ARBA" id="ARBA00022741"/>
    </source>
</evidence>
<proteinExistence type="inferred from homology"/>
<accession>A0A410G2G1</accession>
<dbReference type="Proteomes" id="UP000285517">
    <property type="component" value="Chromosome"/>
</dbReference>
<evidence type="ECO:0000256" key="3">
    <source>
        <dbReference type="ARBA" id="ARBA00022679"/>
    </source>
</evidence>
<evidence type="ECO:0000313" key="8">
    <source>
        <dbReference type="EMBL" id="QAA81468.1"/>
    </source>
</evidence>
<keyword evidence="9" id="KW-1185">Reference proteome</keyword>
<dbReference type="GO" id="GO:0005524">
    <property type="term" value="F:ATP binding"/>
    <property type="evidence" value="ECO:0007669"/>
    <property type="project" value="UniProtKB-UniRule"/>
</dbReference>
<dbReference type="Pfam" id="PF01923">
    <property type="entry name" value="Cob_adeno_trans"/>
    <property type="match status" value="1"/>
</dbReference>
<dbReference type="RefSeq" id="WP_128249856.1">
    <property type="nucleotide sequence ID" value="NZ_CP034951.1"/>
</dbReference>
<evidence type="ECO:0000256" key="1">
    <source>
        <dbReference type="ARBA" id="ARBA00007487"/>
    </source>
</evidence>
<dbReference type="PANTHER" id="PTHR12213">
    <property type="entry name" value="CORRINOID ADENOSYLTRANSFERASE"/>
    <property type="match status" value="1"/>
</dbReference>